<dbReference type="InterPro" id="IPR003018">
    <property type="entry name" value="GAF"/>
</dbReference>
<dbReference type="SMART" id="SM00065">
    <property type="entry name" value="GAF"/>
    <property type="match status" value="1"/>
</dbReference>
<accession>A0A1M7FAA2</accession>
<dbReference type="SUPFAM" id="SSF55781">
    <property type="entry name" value="GAF domain-like"/>
    <property type="match status" value="1"/>
</dbReference>
<dbReference type="InterPro" id="IPR003607">
    <property type="entry name" value="HD/PDEase_dom"/>
</dbReference>
<dbReference type="Proteomes" id="UP000184305">
    <property type="component" value="Unassembled WGS sequence"/>
</dbReference>
<dbReference type="PANTHER" id="PTHR43155">
    <property type="entry name" value="CYCLIC DI-GMP PHOSPHODIESTERASE PA4108-RELATED"/>
    <property type="match status" value="1"/>
</dbReference>
<name>A0A1M7FAA2_9GAMM</name>
<dbReference type="CDD" id="cd00077">
    <property type="entry name" value="HDc"/>
    <property type="match status" value="1"/>
</dbReference>
<protein>
    <submittedName>
        <fullName evidence="2">HD-GYP domain, c-di-GMP phosphodiesterase class II (Or its inactivated variant)</fullName>
    </submittedName>
</protein>
<evidence type="ECO:0000259" key="1">
    <source>
        <dbReference type="PROSITE" id="PS51832"/>
    </source>
</evidence>
<dbReference type="InterPro" id="IPR029016">
    <property type="entry name" value="GAF-like_dom_sf"/>
</dbReference>
<dbReference type="SMART" id="SM00471">
    <property type="entry name" value="HDc"/>
    <property type="match status" value="1"/>
</dbReference>
<dbReference type="AlphaFoldDB" id="A0A1M7FAA2"/>
<evidence type="ECO:0000313" key="3">
    <source>
        <dbReference type="Proteomes" id="UP000184305"/>
    </source>
</evidence>
<evidence type="ECO:0000313" key="2">
    <source>
        <dbReference type="EMBL" id="SHM01012.1"/>
    </source>
</evidence>
<dbReference type="Gene3D" id="1.10.3210.10">
    <property type="entry name" value="Hypothetical protein af1432"/>
    <property type="match status" value="2"/>
</dbReference>
<keyword evidence="3" id="KW-1185">Reference proteome</keyword>
<dbReference type="EMBL" id="FRBQ01000003">
    <property type="protein sequence ID" value="SHM01012.1"/>
    <property type="molecule type" value="Genomic_DNA"/>
</dbReference>
<dbReference type="STRING" id="1220495.SAMN05216288_2817"/>
<reference evidence="3" key="1">
    <citation type="submission" date="2016-11" db="EMBL/GenBank/DDBJ databases">
        <authorList>
            <person name="Varghese N."/>
            <person name="Submissions S."/>
        </authorList>
    </citation>
    <scope>NUCLEOTIDE SEQUENCE [LARGE SCALE GENOMIC DNA]</scope>
    <source>
        <strain evidence="3">CECT 8089</strain>
    </source>
</reference>
<dbReference type="Pfam" id="PF01590">
    <property type="entry name" value="GAF"/>
    <property type="match status" value="1"/>
</dbReference>
<sequence length="706" mass="78775">MSSGQIKPRFRLRFRSRSLVLGTFLLLQLVPLLAMTLGAPPLVVLCLFIGILLCTMPLILGGMESLDRTIKALVRDTQKIRQMDFSGELPPTSLFAEIEILNRNHIEMKAALQSQTQALQASQLKLASLVENGLLLSSERDRDALLRHILLQGKRICNAQAATMYLKTEHNTLRFALRSMDDELPTFEIPLYDPQTGLPNERHVSTYTALHNETVVIDDVYGESRFDLSGTRAFDSESGFHTVSMLTVPLAPRGGEVIGVLQFMNALDVETGEVIAFSPQVMSFIAALASQAAVALENHNLMDSQRALIDGMIEILAGAIDAKSPYTGAHCERVPELAMMLAEAASNVSEGPLANFCFSTPDEWREFRIGAWLHDCGKITTPEHVVDKATKLETIYNRIHEVRMRFEVLLRDGQITRLQQVIDGRDRAQADAEYQALARALHDEFAFIAGCNIGAELMNPEHVGALHSAGERTWLRHFDDRLGLSQAELMRVAELPVAQLPALERLLADKPQHIFPRPETKEFDPKYGFQISVPEHLYNHGELYNLSISRGTLTPEERFKINEHIIQTIVMLENLPLPSNLKRVPEYAGTHHETLLGTGYPRKLDKSQLSIPARIMAIADIFEALTASDRPYKQAKTLSESIEILAGLRDKGHIDADLFALFLRSELPMRYAERHLHPDQIDAIDIDRFVPGIRSAGQQAAGTLAD</sequence>
<dbReference type="GO" id="GO:0008081">
    <property type="term" value="F:phosphoric diester hydrolase activity"/>
    <property type="evidence" value="ECO:0007669"/>
    <property type="project" value="UniProtKB-ARBA"/>
</dbReference>
<gene>
    <name evidence="2" type="ORF">SAMN05216288_2817</name>
</gene>
<dbReference type="OrthoDB" id="9764808at2"/>
<proteinExistence type="predicted"/>
<dbReference type="Pfam" id="PF13487">
    <property type="entry name" value="HD_5"/>
    <property type="match status" value="1"/>
</dbReference>
<dbReference type="PANTHER" id="PTHR43155:SF2">
    <property type="entry name" value="CYCLIC DI-GMP PHOSPHODIESTERASE PA4108"/>
    <property type="match status" value="1"/>
</dbReference>
<dbReference type="Gene3D" id="3.30.450.40">
    <property type="match status" value="1"/>
</dbReference>
<dbReference type="PROSITE" id="PS51832">
    <property type="entry name" value="HD_GYP"/>
    <property type="match status" value="1"/>
</dbReference>
<organism evidence="2 3">
    <name type="scientific">Phytopseudomonas punonensis</name>
    <dbReference type="NCBI Taxonomy" id="1220495"/>
    <lineage>
        <taxon>Bacteria</taxon>
        <taxon>Pseudomonadati</taxon>
        <taxon>Pseudomonadota</taxon>
        <taxon>Gammaproteobacteria</taxon>
        <taxon>Pseudomonadales</taxon>
        <taxon>Pseudomonadaceae</taxon>
        <taxon>Phytopseudomonas</taxon>
    </lineage>
</organism>
<dbReference type="SUPFAM" id="SSF109604">
    <property type="entry name" value="HD-domain/PDEase-like"/>
    <property type="match status" value="2"/>
</dbReference>
<feature type="domain" description="HD-GYP" evidence="1">
    <location>
        <begin position="471"/>
        <end position="678"/>
    </location>
</feature>
<dbReference type="InterPro" id="IPR037522">
    <property type="entry name" value="HD_GYP_dom"/>
</dbReference>